<gene>
    <name evidence="1" type="ORF">UFOPK2925_01150</name>
</gene>
<organism evidence="1">
    <name type="scientific">freshwater metagenome</name>
    <dbReference type="NCBI Taxonomy" id="449393"/>
    <lineage>
        <taxon>unclassified sequences</taxon>
        <taxon>metagenomes</taxon>
        <taxon>ecological metagenomes</taxon>
    </lineage>
</organism>
<accession>A0A6J6WP37</accession>
<proteinExistence type="predicted"/>
<dbReference type="EMBL" id="CAEZZU010000182">
    <property type="protein sequence ID" value="CAB4786500.1"/>
    <property type="molecule type" value="Genomic_DNA"/>
</dbReference>
<name>A0A6J6WP37_9ZZZZ</name>
<sequence length="122" mass="13214">MEELHLLNSDEPVPFGLLARSIMPYPPEAPPEQSVALALPLQSEVTLSGDLVADLLATQSETPLLFVSEEFPLFAHPTMGSNGASFHRAVVDEYTSLELSPKSLEKENVAVCLARTVTIPEL</sequence>
<reference evidence="1" key="1">
    <citation type="submission" date="2020-05" db="EMBL/GenBank/DDBJ databases">
        <authorList>
            <person name="Chiriac C."/>
            <person name="Salcher M."/>
            <person name="Ghai R."/>
            <person name="Kavagutti S V."/>
        </authorList>
    </citation>
    <scope>NUCLEOTIDE SEQUENCE</scope>
</reference>
<protein>
    <submittedName>
        <fullName evidence="1">Unannotated protein</fullName>
    </submittedName>
</protein>
<evidence type="ECO:0000313" key="1">
    <source>
        <dbReference type="EMBL" id="CAB4786500.1"/>
    </source>
</evidence>
<dbReference type="AlphaFoldDB" id="A0A6J6WP37"/>